<evidence type="ECO:0000256" key="5">
    <source>
        <dbReference type="ARBA" id="ARBA00022989"/>
    </source>
</evidence>
<keyword evidence="5 7" id="KW-1133">Transmembrane helix</keyword>
<dbReference type="EMBL" id="CP010525">
    <property type="protein sequence ID" value="AJO23536.1"/>
    <property type="molecule type" value="Genomic_DNA"/>
</dbReference>
<dbReference type="AlphaFoldDB" id="A0A0C5C9K3"/>
<evidence type="ECO:0000256" key="3">
    <source>
        <dbReference type="ARBA" id="ARBA00022475"/>
    </source>
</evidence>
<feature type="transmembrane region" description="Helical" evidence="7">
    <location>
        <begin position="87"/>
        <end position="108"/>
    </location>
</feature>
<keyword evidence="11" id="KW-1185">Reference proteome</keyword>
<dbReference type="RefSeq" id="WP_017552180.1">
    <property type="nucleotide sequence ID" value="NZ_CP010525.1"/>
</dbReference>
<keyword evidence="3" id="KW-1003">Cell membrane</keyword>
<dbReference type="GO" id="GO:0009486">
    <property type="term" value="F:cytochrome bo3 ubiquinol oxidase activity"/>
    <property type="evidence" value="ECO:0007669"/>
    <property type="project" value="TreeGrafter"/>
</dbReference>
<feature type="transmembrane region" description="Helical" evidence="7">
    <location>
        <begin position="53"/>
        <end position="75"/>
    </location>
</feature>
<reference evidence="8" key="1">
    <citation type="submission" date="2015-01" db="EMBL/GenBank/DDBJ databases">
        <title>Comparative genome analysis of Bacillus coagulans HM-08, Clostridium butyricum HM-68, Bacillus subtilis HM-66 and Bacillus licheniformis BL-09.</title>
        <authorList>
            <person name="Zhang H."/>
        </authorList>
    </citation>
    <scope>NUCLEOTIDE SEQUENCE [LARGE SCALE GENOMIC DNA]</scope>
    <source>
        <strain evidence="8">HM-08</strain>
    </source>
</reference>
<evidence type="ECO:0000313" key="12">
    <source>
        <dbReference type="Proteomes" id="UP000070376"/>
    </source>
</evidence>
<dbReference type="GO" id="GO:0015990">
    <property type="term" value="P:electron transport coupled proton transport"/>
    <property type="evidence" value="ECO:0007669"/>
    <property type="project" value="TreeGrafter"/>
</dbReference>
<dbReference type="NCBIfam" id="TIGR02908">
    <property type="entry name" value="CoxD_Bacillus"/>
    <property type="match status" value="1"/>
</dbReference>
<dbReference type="InterPro" id="IPR014257">
    <property type="entry name" value="Cyt_c_oxidase_su4_bacillaceae"/>
</dbReference>
<keyword evidence="6 7" id="KW-0472">Membrane</keyword>
<dbReference type="PANTHER" id="PTHR36835">
    <property type="entry name" value="CYTOCHROME BO(3) UBIQUINOL OXIDASE SUBUNIT 4"/>
    <property type="match status" value="1"/>
</dbReference>
<dbReference type="GO" id="GO:0019646">
    <property type="term" value="P:aerobic electron transport chain"/>
    <property type="evidence" value="ECO:0007669"/>
    <property type="project" value="TreeGrafter"/>
</dbReference>
<dbReference type="Proteomes" id="UP000032024">
    <property type="component" value="Chromosome"/>
</dbReference>
<evidence type="ECO:0000313" key="10">
    <source>
        <dbReference type="EMBL" id="KWZ77188.1"/>
    </source>
</evidence>
<protein>
    <submittedName>
        <fullName evidence="8">Cytochrome B6</fullName>
    </submittedName>
    <submittedName>
        <fullName evidence="10">Cytochrome c oxidase, subunit IVB</fullName>
    </submittedName>
</protein>
<dbReference type="EMBL" id="LRPN01000177">
    <property type="protein sequence ID" value="KWZ77188.1"/>
    <property type="molecule type" value="Genomic_DNA"/>
</dbReference>
<dbReference type="Pfam" id="PF03626">
    <property type="entry name" value="COX4_pro"/>
    <property type="match status" value="1"/>
</dbReference>
<dbReference type="Proteomes" id="UP000070376">
    <property type="component" value="Unassembled WGS sequence"/>
</dbReference>
<dbReference type="InterPro" id="IPR005171">
    <property type="entry name" value="Cyt_c_oxidase_su4_prok"/>
</dbReference>
<comment type="subcellular location">
    <subcellularLocation>
        <location evidence="1">Cell membrane</location>
        <topology evidence="1">Multi-pass membrane protein</topology>
    </subcellularLocation>
</comment>
<dbReference type="GeneID" id="93260290"/>
<reference evidence="10" key="3">
    <citation type="submission" date="2016-01" db="EMBL/GenBank/DDBJ databases">
        <authorList>
            <person name="Oliw E.H."/>
        </authorList>
    </citation>
    <scope>NUCLEOTIDE SEQUENCE [LARGE SCALE GENOMIC DNA]</scope>
    <source>
        <strain evidence="10">GED7749B</strain>
    </source>
</reference>
<dbReference type="GO" id="GO:0005886">
    <property type="term" value="C:plasma membrane"/>
    <property type="evidence" value="ECO:0007669"/>
    <property type="project" value="UniProtKB-SubCell"/>
</dbReference>
<name>A0A0C5C9K3_HEYCO</name>
<dbReference type="GO" id="GO:0009319">
    <property type="term" value="C:cytochrome o ubiquinol oxidase complex"/>
    <property type="evidence" value="ECO:0007669"/>
    <property type="project" value="TreeGrafter"/>
</dbReference>
<dbReference type="PANTHER" id="PTHR36835:SF1">
    <property type="entry name" value="CYTOCHROME BO(3) UBIQUINOL OXIDASE SUBUNIT 4"/>
    <property type="match status" value="1"/>
</dbReference>
<evidence type="ECO:0000313" key="11">
    <source>
        <dbReference type="Proteomes" id="UP000032024"/>
    </source>
</evidence>
<dbReference type="InterPro" id="IPR050968">
    <property type="entry name" value="Cytochrome_c_oxidase_bac_sub4"/>
</dbReference>
<evidence type="ECO:0000313" key="9">
    <source>
        <dbReference type="EMBL" id="AJO24828.1"/>
    </source>
</evidence>
<evidence type="ECO:0000256" key="1">
    <source>
        <dbReference type="ARBA" id="ARBA00004651"/>
    </source>
</evidence>
<evidence type="ECO:0000256" key="2">
    <source>
        <dbReference type="ARBA" id="ARBA00008079"/>
    </source>
</evidence>
<proteinExistence type="inferred from homology"/>
<evidence type="ECO:0000256" key="4">
    <source>
        <dbReference type="ARBA" id="ARBA00022692"/>
    </source>
</evidence>
<accession>A0A0C5C9K3</accession>
<dbReference type="STRING" id="1398.AB434_2559"/>
<feature type="transmembrane region" description="Helical" evidence="7">
    <location>
        <begin position="27"/>
        <end position="47"/>
    </location>
</feature>
<evidence type="ECO:0000256" key="6">
    <source>
        <dbReference type="ARBA" id="ARBA00023136"/>
    </source>
</evidence>
<reference evidence="12" key="4">
    <citation type="submission" date="2016-01" db="EMBL/GenBank/DDBJ databases">
        <authorList>
            <person name="Mitreva M."/>
            <person name="Pepin K.H."/>
            <person name="Mihindukulasuriya K.A."/>
            <person name="Fulton R."/>
            <person name="Fronick C."/>
            <person name="O'Laughlin M."/>
            <person name="Miner T."/>
            <person name="Herter B."/>
            <person name="Rosa B.A."/>
            <person name="Cordes M."/>
            <person name="Tomlinson C."/>
            <person name="Wollam A."/>
            <person name="Palsikar V.B."/>
            <person name="Mardis E.R."/>
            <person name="Wilson R.K."/>
        </authorList>
    </citation>
    <scope>NUCLEOTIDE SEQUENCE [LARGE SCALE GENOMIC DNA]</scope>
    <source>
        <strain evidence="12">GED7749B</strain>
    </source>
</reference>
<organism evidence="10 12">
    <name type="scientific">Heyndrickxia coagulans</name>
    <name type="common">Weizmannia coagulans</name>
    <dbReference type="NCBI Taxonomy" id="1398"/>
    <lineage>
        <taxon>Bacteria</taxon>
        <taxon>Bacillati</taxon>
        <taxon>Bacillota</taxon>
        <taxon>Bacilli</taxon>
        <taxon>Bacillales</taxon>
        <taxon>Bacillaceae</taxon>
        <taxon>Heyndrickxia</taxon>
    </lineage>
</organism>
<evidence type="ECO:0000313" key="8">
    <source>
        <dbReference type="EMBL" id="AJO23536.1"/>
    </source>
</evidence>
<dbReference type="PATRIC" id="fig|1398.18.peg.2726"/>
<sequence>MEHNAQMDRRHVEYEYRRRKSAEEMKYQVVSFILMMFLTIVAFWAVHAHLSKWFTIPVILLLAAIQVVFQLFYFMHMNHKHHEGPKLFIFGGTLVAFVTVLAFLTIIWW</sequence>
<comment type="similarity">
    <text evidence="2">Belongs to the cytochrome c oxidase bacterial subunit 4 family.</text>
</comment>
<dbReference type="GO" id="GO:0015078">
    <property type="term" value="F:proton transmembrane transporter activity"/>
    <property type="evidence" value="ECO:0007669"/>
    <property type="project" value="TreeGrafter"/>
</dbReference>
<keyword evidence="4 7" id="KW-0812">Transmembrane</keyword>
<reference evidence="11" key="2">
    <citation type="submission" date="2015-01" db="EMBL/GenBank/DDBJ databases">
        <title>Comparative genome analysis of Bacillus coagulans HM-08, Clostridium butyricum HM-68, Bacillus subtilis HM-66 and Bacillus paralicheniformis BL-09.</title>
        <authorList>
            <person name="Zhang H."/>
        </authorList>
    </citation>
    <scope>NUCLEOTIDE SEQUENCE [LARGE SCALE GENOMIC DNA]</scope>
    <source>
        <strain evidence="11">HM-08</strain>
    </source>
</reference>
<gene>
    <name evidence="10" type="ORF">HMPREF3213_03377</name>
    <name evidence="8" type="ORF">SB48_HM08orf04371</name>
    <name evidence="9" type="ORF">SB48_HM08orf06367</name>
</gene>
<dbReference type="EMBL" id="CP010525">
    <property type="protein sequence ID" value="AJO24828.1"/>
    <property type="molecule type" value="Genomic_DNA"/>
</dbReference>
<evidence type="ECO:0000256" key="7">
    <source>
        <dbReference type="SAM" id="Phobius"/>
    </source>
</evidence>